<sequence>MTMKKALTLAGSDTSGGAGIQADLKTLQELGVYGMTALTTIVTMDPKNHWHHNVFPIELSTIETQLETVLSTGIDAMKTGMLGSVEIIELAAKVIDENKLTNVVIDPVMVCKGEDEVLHPETAVALREILVPRALVATPNLFEASQLAGTGPIKTLEDMKQAAVKIHELGAKYVLIKGGSKLQHEKAIDLLYDGQEFVVLESERIDTAYTHGAGCTYSAAITAELAKGKNVREAVLTAKEFITDAIRHSWKLNEYVGPTMHGAYRRFGAGRLEAEQLTK</sequence>
<protein>
    <recommendedName>
        <fullName evidence="2">pyridoxal kinase</fullName>
        <ecNumber evidence="2">2.7.1.35</ecNumber>
    </recommendedName>
    <alternativeName>
        <fullName evidence="10">PN/PL/PM kinase</fullName>
    </alternativeName>
    <alternativeName>
        <fullName evidence="11">Pyridoxal kinase</fullName>
    </alternativeName>
    <alternativeName>
        <fullName evidence="9">Pyridoxamine kinase</fullName>
    </alternativeName>
    <alternativeName>
        <fullName evidence="12">Vitamin B6 kinase</fullName>
    </alternativeName>
</protein>
<evidence type="ECO:0000256" key="5">
    <source>
        <dbReference type="ARBA" id="ARBA00022741"/>
    </source>
</evidence>
<dbReference type="CDD" id="cd01169">
    <property type="entry name" value="HMPP_kinase"/>
    <property type="match status" value="1"/>
</dbReference>
<dbReference type="GO" id="GO:0008478">
    <property type="term" value="F:pyridoxal kinase activity"/>
    <property type="evidence" value="ECO:0007669"/>
    <property type="project" value="UniProtKB-EC"/>
</dbReference>
<accession>A0ABS2QBS6</accession>
<keyword evidence="7" id="KW-0067">ATP-binding</keyword>
<dbReference type="NCBIfam" id="TIGR00097">
    <property type="entry name" value="HMP-P_kinase"/>
    <property type="match status" value="1"/>
</dbReference>
<dbReference type="InterPro" id="IPR004399">
    <property type="entry name" value="HMP/HMP-P_kinase_dom"/>
</dbReference>
<evidence type="ECO:0000256" key="7">
    <source>
        <dbReference type="ARBA" id="ARBA00022840"/>
    </source>
</evidence>
<comment type="catalytic activity">
    <reaction evidence="13">
        <text>pyridoxal + ATP = pyridoxal 5'-phosphate + ADP + H(+)</text>
        <dbReference type="Rhea" id="RHEA:10224"/>
        <dbReference type="ChEBI" id="CHEBI:15378"/>
        <dbReference type="ChEBI" id="CHEBI:17310"/>
        <dbReference type="ChEBI" id="CHEBI:30616"/>
        <dbReference type="ChEBI" id="CHEBI:456216"/>
        <dbReference type="ChEBI" id="CHEBI:597326"/>
        <dbReference type="EC" id="2.7.1.35"/>
    </reaction>
</comment>
<evidence type="ECO:0000256" key="6">
    <source>
        <dbReference type="ARBA" id="ARBA00022777"/>
    </source>
</evidence>
<evidence type="ECO:0000313" key="15">
    <source>
        <dbReference type="EMBL" id="MBM7690616.1"/>
    </source>
</evidence>
<evidence type="ECO:0000313" key="16">
    <source>
        <dbReference type="Proteomes" id="UP000823486"/>
    </source>
</evidence>
<comment type="caution">
    <text evidence="15">The sequence shown here is derived from an EMBL/GenBank/DDBJ whole genome shotgun (WGS) entry which is preliminary data.</text>
</comment>
<dbReference type="Proteomes" id="UP000823486">
    <property type="component" value="Unassembled WGS sequence"/>
</dbReference>
<dbReference type="EMBL" id="JAFBFI010000001">
    <property type="protein sequence ID" value="MBM7690616.1"/>
    <property type="molecule type" value="Genomic_DNA"/>
</dbReference>
<evidence type="ECO:0000256" key="1">
    <source>
        <dbReference type="ARBA" id="ARBA00009879"/>
    </source>
</evidence>
<evidence type="ECO:0000256" key="8">
    <source>
        <dbReference type="ARBA" id="ARBA00022842"/>
    </source>
</evidence>
<dbReference type="EC" id="2.7.1.35" evidence="2"/>
<name>A0ABS2QBS6_9BACI</name>
<evidence type="ECO:0000259" key="14">
    <source>
        <dbReference type="Pfam" id="PF08543"/>
    </source>
</evidence>
<reference evidence="15 16" key="1">
    <citation type="submission" date="2021-01" db="EMBL/GenBank/DDBJ databases">
        <title>Genomic Encyclopedia of Type Strains, Phase IV (KMG-IV): sequencing the most valuable type-strain genomes for metagenomic binning, comparative biology and taxonomic classification.</title>
        <authorList>
            <person name="Goeker M."/>
        </authorList>
    </citation>
    <scope>NUCLEOTIDE SEQUENCE [LARGE SCALE GENOMIC DNA]</scope>
    <source>
        <strain evidence="15 16">DSM 105482</strain>
    </source>
</reference>
<evidence type="ECO:0000256" key="3">
    <source>
        <dbReference type="ARBA" id="ARBA00022679"/>
    </source>
</evidence>
<comment type="similarity">
    <text evidence="1">Belongs to the ThiD family.</text>
</comment>
<dbReference type="InterPro" id="IPR029056">
    <property type="entry name" value="Ribokinase-like"/>
</dbReference>
<keyword evidence="4" id="KW-0479">Metal-binding</keyword>
<keyword evidence="5" id="KW-0547">Nucleotide-binding</keyword>
<keyword evidence="8" id="KW-0460">Magnesium</keyword>
<dbReference type="InterPro" id="IPR013749">
    <property type="entry name" value="PM/HMP-P_kinase-1"/>
</dbReference>
<keyword evidence="6 15" id="KW-0418">Kinase</keyword>
<gene>
    <name evidence="15" type="ORF">JOC77_000019</name>
</gene>
<proteinExistence type="inferred from homology"/>
<evidence type="ECO:0000256" key="10">
    <source>
        <dbReference type="ARBA" id="ARBA00042348"/>
    </source>
</evidence>
<evidence type="ECO:0000256" key="9">
    <source>
        <dbReference type="ARBA" id="ARBA00042307"/>
    </source>
</evidence>
<evidence type="ECO:0000256" key="11">
    <source>
        <dbReference type="ARBA" id="ARBA00042396"/>
    </source>
</evidence>
<evidence type="ECO:0000256" key="2">
    <source>
        <dbReference type="ARBA" id="ARBA00012104"/>
    </source>
</evidence>
<evidence type="ECO:0000256" key="4">
    <source>
        <dbReference type="ARBA" id="ARBA00022723"/>
    </source>
</evidence>
<feature type="domain" description="Pyridoxamine kinase/Phosphomethylpyrimidine kinase" evidence="14">
    <location>
        <begin position="13"/>
        <end position="259"/>
    </location>
</feature>
<dbReference type="Gene3D" id="3.40.1190.20">
    <property type="match status" value="1"/>
</dbReference>
<dbReference type="NCBIfam" id="NF009259">
    <property type="entry name" value="PRK12616.1"/>
    <property type="match status" value="1"/>
</dbReference>
<organism evidence="15 16">
    <name type="scientific">Peribacillus deserti</name>
    <dbReference type="NCBI Taxonomy" id="673318"/>
    <lineage>
        <taxon>Bacteria</taxon>
        <taxon>Bacillati</taxon>
        <taxon>Bacillota</taxon>
        <taxon>Bacilli</taxon>
        <taxon>Bacillales</taxon>
        <taxon>Bacillaceae</taxon>
        <taxon>Peribacillus</taxon>
    </lineage>
</organism>
<dbReference type="SUPFAM" id="SSF53613">
    <property type="entry name" value="Ribokinase-like"/>
    <property type="match status" value="1"/>
</dbReference>
<evidence type="ECO:0000256" key="12">
    <source>
        <dbReference type="ARBA" id="ARBA00042531"/>
    </source>
</evidence>
<dbReference type="Pfam" id="PF08543">
    <property type="entry name" value="Phos_pyr_kin"/>
    <property type="match status" value="1"/>
</dbReference>
<keyword evidence="3 15" id="KW-0808">Transferase</keyword>
<dbReference type="RefSeq" id="WP_204537316.1">
    <property type="nucleotide sequence ID" value="NZ_JAFBFI010000001.1"/>
</dbReference>
<dbReference type="PANTHER" id="PTHR20858">
    <property type="entry name" value="PHOSPHOMETHYLPYRIMIDINE KINASE"/>
    <property type="match status" value="1"/>
</dbReference>
<dbReference type="PANTHER" id="PTHR20858:SF19">
    <property type="entry name" value="PYRIDOXINE KINASE"/>
    <property type="match status" value="1"/>
</dbReference>
<keyword evidence="16" id="KW-1185">Reference proteome</keyword>
<evidence type="ECO:0000256" key="13">
    <source>
        <dbReference type="ARBA" id="ARBA00049293"/>
    </source>
</evidence>
<dbReference type="NCBIfam" id="NF009077">
    <property type="entry name" value="PRK12412.1"/>
    <property type="match status" value="1"/>
</dbReference>